<dbReference type="EMBL" id="MKCS01000001">
    <property type="protein sequence ID" value="OHX13736.1"/>
    <property type="molecule type" value="Genomic_DNA"/>
</dbReference>
<dbReference type="STRING" id="1903179.BI347_09580"/>
<evidence type="ECO:0000313" key="2">
    <source>
        <dbReference type="EMBL" id="OHX13736.1"/>
    </source>
</evidence>
<organism evidence="2 3">
    <name type="scientific">Chromobacterium sphagni</name>
    <dbReference type="NCBI Taxonomy" id="1903179"/>
    <lineage>
        <taxon>Bacteria</taxon>
        <taxon>Pseudomonadati</taxon>
        <taxon>Pseudomonadota</taxon>
        <taxon>Betaproteobacteria</taxon>
        <taxon>Neisseriales</taxon>
        <taxon>Chromobacteriaceae</taxon>
        <taxon>Chromobacterium</taxon>
    </lineage>
</organism>
<dbReference type="AlphaFoldDB" id="A0A1S1X3B4"/>
<name>A0A1S1X3B4_9NEIS</name>
<proteinExistence type="predicted"/>
<dbReference type="Proteomes" id="UP000180088">
    <property type="component" value="Unassembled WGS sequence"/>
</dbReference>
<protein>
    <submittedName>
        <fullName evidence="2">Uncharacterized protein</fullName>
    </submittedName>
</protein>
<dbReference type="RefSeq" id="WP_071115773.1">
    <property type="nucleotide sequence ID" value="NZ_MKCS01000001.1"/>
</dbReference>
<evidence type="ECO:0000313" key="3">
    <source>
        <dbReference type="Proteomes" id="UP000180088"/>
    </source>
</evidence>
<keyword evidence="1" id="KW-0472">Membrane</keyword>
<gene>
    <name evidence="2" type="ORF">BI347_09580</name>
</gene>
<evidence type="ECO:0000256" key="1">
    <source>
        <dbReference type="SAM" id="Phobius"/>
    </source>
</evidence>
<feature type="transmembrane region" description="Helical" evidence="1">
    <location>
        <begin position="38"/>
        <end position="58"/>
    </location>
</feature>
<accession>A0A1S1X3B4</accession>
<feature type="transmembrane region" description="Helical" evidence="1">
    <location>
        <begin position="107"/>
        <end position="125"/>
    </location>
</feature>
<reference evidence="2 3" key="1">
    <citation type="submission" date="2016-09" db="EMBL/GenBank/DDBJ databases">
        <title>Chromobacterium muskegensis sp. nov., an insecticidal bacterium isolated from Sphagnum bogs.</title>
        <authorList>
            <person name="Sparks M.E."/>
            <person name="Blackburn M.B."/>
            <person name="Gundersen-Rindal D.E."/>
            <person name="Mitchell A."/>
            <person name="Farrar R."/>
            <person name="Kuhar D."/>
        </authorList>
    </citation>
    <scope>NUCLEOTIDE SEQUENCE [LARGE SCALE GENOMIC DNA]</scope>
    <source>
        <strain evidence="2 3">37-2</strain>
    </source>
</reference>
<feature type="transmembrane region" description="Helical" evidence="1">
    <location>
        <begin position="79"/>
        <end position="101"/>
    </location>
</feature>
<comment type="caution">
    <text evidence="2">The sequence shown here is derived from an EMBL/GenBank/DDBJ whole genome shotgun (WGS) entry which is preliminary data.</text>
</comment>
<sequence length="142" mass="15491">MKLRALLFPLLLVLAAALLLFQLNRSMAGIAATPPMIAAHLMLAALLLLPLWLNKAWLGRKLADAGWPALRAQGQVRFILIYGVLGRGVPLTLFVFGMSSVAQSKPALAMGPGLLFWLLMGGVFASSQWRQLERANQTQDKQ</sequence>
<keyword evidence="1" id="KW-1133">Transmembrane helix</keyword>
<keyword evidence="1" id="KW-0812">Transmembrane</keyword>